<gene>
    <name evidence="3" type="ORF">LTR97_007016</name>
</gene>
<reference evidence="3" key="1">
    <citation type="submission" date="2023-08" db="EMBL/GenBank/DDBJ databases">
        <title>Black Yeasts Isolated from many extreme environments.</title>
        <authorList>
            <person name="Coleine C."/>
            <person name="Stajich J.E."/>
            <person name="Selbmann L."/>
        </authorList>
    </citation>
    <scope>NUCLEOTIDE SEQUENCE</scope>
    <source>
        <strain evidence="3">CCFEE 5810</strain>
    </source>
</reference>
<comment type="caution">
    <text evidence="3">The sequence shown here is derived from an EMBL/GenBank/DDBJ whole genome shotgun (WGS) entry which is preliminary data.</text>
</comment>
<name>A0AAN7WFH0_9PEZI</name>
<evidence type="ECO:0000256" key="1">
    <source>
        <dbReference type="SAM" id="MobiDB-lite"/>
    </source>
</evidence>
<feature type="compositionally biased region" description="Polar residues" evidence="1">
    <location>
        <begin position="16"/>
        <end position="28"/>
    </location>
</feature>
<dbReference type="InterPro" id="IPR010730">
    <property type="entry name" value="HET"/>
</dbReference>
<dbReference type="Proteomes" id="UP001310594">
    <property type="component" value="Unassembled WGS sequence"/>
</dbReference>
<dbReference type="Pfam" id="PF06985">
    <property type="entry name" value="HET"/>
    <property type="match status" value="1"/>
</dbReference>
<feature type="compositionally biased region" description="Basic and acidic residues" evidence="1">
    <location>
        <begin position="1"/>
        <end position="11"/>
    </location>
</feature>
<accession>A0AAN7WFH0</accession>
<evidence type="ECO:0000259" key="2">
    <source>
        <dbReference type="Pfam" id="PF06985"/>
    </source>
</evidence>
<evidence type="ECO:0000313" key="3">
    <source>
        <dbReference type="EMBL" id="KAK5698056.1"/>
    </source>
</evidence>
<feature type="domain" description="Heterokaryon incompatibility" evidence="2">
    <location>
        <begin position="80"/>
        <end position="225"/>
    </location>
</feature>
<dbReference type="PANTHER" id="PTHR24148:SF73">
    <property type="entry name" value="HET DOMAIN PROTEIN (AFU_ORTHOLOGUE AFUA_8G01020)"/>
    <property type="match status" value="1"/>
</dbReference>
<dbReference type="Pfam" id="PF26639">
    <property type="entry name" value="Het-6_barrel"/>
    <property type="match status" value="1"/>
</dbReference>
<proteinExistence type="predicted"/>
<dbReference type="InterPro" id="IPR052895">
    <property type="entry name" value="HetReg/Transcr_Mod"/>
</dbReference>
<dbReference type="PANTHER" id="PTHR24148">
    <property type="entry name" value="ANKYRIN REPEAT DOMAIN-CONTAINING PROTEIN 39 HOMOLOG-RELATED"/>
    <property type="match status" value="1"/>
</dbReference>
<feature type="region of interest" description="Disordered" evidence="1">
    <location>
        <begin position="1"/>
        <end position="30"/>
    </location>
</feature>
<dbReference type="AlphaFoldDB" id="A0AAN7WFH0"/>
<protein>
    <recommendedName>
        <fullName evidence="2">Heterokaryon incompatibility domain-containing protein</fullName>
    </recommendedName>
</protein>
<organism evidence="3 4">
    <name type="scientific">Elasticomyces elasticus</name>
    <dbReference type="NCBI Taxonomy" id="574655"/>
    <lineage>
        <taxon>Eukaryota</taxon>
        <taxon>Fungi</taxon>
        <taxon>Dikarya</taxon>
        <taxon>Ascomycota</taxon>
        <taxon>Pezizomycotina</taxon>
        <taxon>Dothideomycetes</taxon>
        <taxon>Dothideomycetidae</taxon>
        <taxon>Mycosphaerellales</taxon>
        <taxon>Teratosphaeriaceae</taxon>
        <taxon>Elasticomyces</taxon>
    </lineage>
</organism>
<evidence type="ECO:0000313" key="4">
    <source>
        <dbReference type="Proteomes" id="UP001310594"/>
    </source>
</evidence>
<sequence length="658" mass="74318">MDTHTAPDRLVDQPSEGANRQSSTNSGSYEYATDLSELNDREYDDDGPCDHIRLLRTVVGPDGHVDCELAVFSLRTAPPYAALSYSWGAGDQNSVALSVPEQVDDDDVSQQVCGTMTITRDLENALRRVSRHNIDVGWLWIDAICVNQANPDEKGDQVNSMDHIYKTAERTYVWLGEPASLLPTNESLIEDEASSEPLLRHRGDLVRLILLEDKAWWFRLWVMQEVALSKEVVVCLGDRTSDWKQFVHDMKVTEWSDLLGEVHAQAEESRKPTLQEYRDAQARVLRLDRVRRFYRNRTHATEALDYIIGLLGIIPRIRSRNAKPTIQVSHDMAPAVVFGRACRKIVMETTSMDILVGPWTRNAAFPSWVPDFAAPVRNDSFLNFEVRDDSFSNFKIVEQQDVIGSRRTGHASGNSRAWAPREDLGFFFLNGIPVDRVSCVQTSETLSRLTDTNTHFISNDILTYLSFTILPFVSETINEGQRQHFWRTLDTGFASPVAQTATKDGVTLPDPVPQFPSDDKEKEDLGVYIEKMLNRFRLLGGRMWSEGGSDEYETKFYEEGRKWAERVCGILPGRLVFRTDHGYIGLANPGIQKGDIAVVVLGSSVPFLLREFLCVTKEKRQYKLIDGCIIHGVMEGELMDAHEAGDVDTESSEAYEIV</sequence>
<dbReference type="EMBL" id="JAVRQU010000010">
    <property type="protein sequence ID" value="KAK5698056.1"/>
    <property type="molecule type" value="Genomic_DNA"/>
</dbReference>